<proteinExistence type="predicted"/>
<sequence>MGPPVYNPGQPSMTPIPGGFAPGKILHVTGTFTPTANSFIMKLQSGQVGDPTDEIGLCIYGRVAEGVIGRNAFTRAAGWGQEEATSSPAFARGQNFDITILCDPAQFKIALNQNHFAEFNHRTNPASLNFLNITSTSQDVTVACIWIEDGPGAPQTQAGFAPPPISGFEPPPPYSGGPGFAPAYPSAQPYQQVPPNYQQPVPPQPYMPPGAPSPQYGVGPRF</sequence>
<organism evidence="5">
    <name type="scientific">Scylla olivacea</name>
    <name type="common">Orange mud crab</name>
    <name type="synonym">Cancer olivacea</name>
    <dbReference type="NCBI Taxonomy" id="85551"/>
    <lineage>
        <taxon>Eukaryota</taxon>
        <taxon>Metazoa</taxon>
        <taxon>Ecdysozoa</taxon>
        <taxon>Arthropoda</taxon>
        <taxon>Crustacea</taxon>
        <taxon>Multicrustacea</taxon>
        <taxon>Malacostraca</taxon>
        <taxon>Eumalacostraca</taxon>
        <taxon>Eucarida</taxon>
        <taxon>Decapoda</taxon>
        <taxon>Pleocyemata</taxon>
        <taxon>Brachyura</taxon>
        <taxon>Eubrachyura</taxon>
        <taxon>Portunoidea</taxon>
        <taxon>Portunidae</taxon>
        <taxon>Portuninae</taxon>
        <taxon>Scylla</taxon>
    </lineage>
</organism>
<reference evidence="5" key="1">
    <citation type="submission" date="2015-09" db="EMBL/GenBank/DDBJ databases">
        <title>Scylla olivacea transcriptome.</title>
        <authorList>
            <person name="Ikhwanuddin M."/>
        </authorList>
    </citation>
    <scope>NUCLEOTIDE SEQUENCE</scope>
</reference>
<dbReference type="InterPro" id="IPR013320">
    <property type="entry name" value="ConA-like_dom_sf"/>
</dbReference>
<dbReference type="SMART" id="SM00908">
    <property type="entry name" value="Gal-bind_lectin"/>
    <property type="match status" value="1"/>
</dbReference>
<dbReference type="Pfam" id="PF00337">
    <property type="entry name" value="Gal-bind_lectin"/>
    <property type="match status" value="1"/>
</dbReference>
<evidence type="ECO:0000256" key="2">
    <source>
        <dbReference type="RuleBase" id="RU102079"/>
    </source>
</evidence>
<dbReference type="SMART" id="SM00276">
    <property type="entry name" value="GLECT"/>
    <property type="match status" value="1"/>
</dbReference>
<accession>A0A0P4VXE6</accession>
<dbReference type="PANTHER" id="PTHR11346:SF176">
    <property type="entry name" value="32 KDA BETA-GALACTOSIDE-BINDING LECTIN LEC-3"/>
    <property type="match status" value="1"/>
</dbReference>
<feature type="compositionally biased region" description="Low complexity" evidence="3">
    <location>
        <begin position="188"/>
        <end position="199"/>
    </location>
</feature>
<protein>
    <recommendedName>
        <fullName evidence="2">Galectin</fullName>
    </recommendedName>
</protein>
<evidence type="ECO:0000256" key="3">
    <source>
        <dbReference type="SAM" id="MobiDB-lite"/>
    </source>
</evidence>
<feature type="region of interest" description="Disordered" evidence="3">
    <location>
        <begin position="168"/>
        <end position="222"/>
    </location>
</feature>
<dbReference type="GO" id="GO:0016936">
    <property type="term" value="F:galactoside binding"/>
    <property type="evidence" value="ECO:0007669"/>
    <property type="project" value="TreeGrafter"/>
</dbReference>
<evidence type="ECO:0000256" key="1">
    <source>
        <dbReference type="ARBA" id="ARBA00022734"/>
    </source>
</evidence>
<dbReference type="PROSITE" id="PS51304">
    <property type="entry name" value="GALECTIN"/>
    <property type="match status" value="1"/>
</dbReference>
<dbReference type="PANTHER" id="PTHR11346">
    <property type="entry name" value="GALECTIN"/>
    <property type="match status" value="1"/>
</dbReference>
<feature type="compositionally biased region" description="Pro residues" evidence="3">
    <location>
        <begin position="200"/>
        <end position="212"/>
    </location>
</feature>
<dbReference type="CDD" id="cd00070">
    <property type="entry name" value="GLECT"/>
    <property type="match status" value="1"/>
</dbReference>
<evidence type="ECO:0000259" key="4">
    <source>
        <dbReference type="PROSITE" id="PS51304"/>
    </source>
</evidence>
<evidence type="ECO:0000313" key="5">
    <source>
        <dbReference type="EMBL" id="JAI57599.1"/>
    </source>
</evidence>
<dbReference type="SUPFAM" id="SSF49899">
    <property type="entry name" value="Concanavalin A-like lectins/glucanases"/>
    <property type="match status" value="1"/>
</dbReference>
<name>A0A0P4VXE6_SCYOL</name>
<feature type="domain" description="Galectin" evidence="4">
    <location>
        <begin position="12"/>
        <end position="148"/>
    </location>
</feature>
<dbReference type="Gene3D" id="2.60.120.200">
    <property type="match status" value="1"/>
</dbReference>
<dbReference type="AlphaFoldDB" id="A0A0P4VXE6"/>
<dbReference type="EMBL" id="GDRN01106274">
    <property type="protein sequence ID" value="JAI57599.1"/>
    <property type="molecule type" value="Transcribed_RNA"/>
</dbReference>
<dbReference type="GO" id="GO:0030246">
    <property type="term" value="F:carbohydrate binding"/>
    <property type="evidence" value="ECO:0007669"/>
    <property type="project" value="UniProtKB-UniRule"/>
</dbReference>
<dbReference type="InterPro" id="IPR001079">
    <property type="entry name" value="Galectin_CRD"/>
</dbReference>
<keyword evidence="1 2" id="KW-0430">Lectin</keyword>
<dbReference type="InterPro" id="IPR044156">
    <property type="entry name" value="Galectin-like"/>
</dbReference>